<dbReference type="Proteomes" id="UP000291130">
    <property type="component" value="Chromosome"/>
</dbReference>
<keyword evidence="3" id="KW-0012">Acyltransferase</keyword>
<feature type="transmembrane region" description="Helical" evidence="1">
    <location>
        <begin position="12"/>
        <end position="32"/>
    </location>
</feature>
<feature type="transmembrane region" description="Helical" evidence="1">
    <location>
        <begin position="200"/>
        <end position="220"/>
    </location>
</feature>
<dbReference type="PANTHER" id="PTHR23028">
    <property type="entry name" value="ACETYLTRANSFERASE"/>
    <property type="match status" value="1"/>
</dbReference>
<keyword evidence="4" id="KW-1185">Reference proteome</keyword>
<dbReference type="KEGG" id="ptk:EXN22_18705"/>
<dbReference type="GO" id="GO:0000271">
    <property type="term" value="P:polysaccharide biosynthetic process"/>
    <property type="evidence" value="ECO:0007669"/>
    <property type="project" value="TreeGrafter"/>
</dbReference>
<gene>
    <name evidence="3" type="ORF">EXN22_18705</name>
</gene>
<proteinExistence type="predicted"/>
<feature type="transmembrane region" description="Helical" evidence="1">
    <location>
        <begin position="328"/>
        <end position="348"/>
    </location>
</feature>
<feature type="transmembrane region" description="Helical" evidence="1">
    <location>
        <begin position="44"/>
        <end position="62"/>
    </location>
</feature>
<protein>
    <submittedName>
        <fullName evidence="3">Acyltransferase</fullName>
    </submittedName>
</protein>
<keyword evidence="1" id="KW-1133">Transmembrane helix</keyword>
<feature type="transmembrane region" description="Helical" evidence="1">
    <location>
        <begin position="82"/>
        <end position="101"/>
    </location>
</feature>
<evidence type="ECO:0000256" key="1">
    <source>
        <dbReference type="SAM" id="Phobius"/>
    </source>
</evidence>
<feature type="transmembrane region" description="Helical" evidence="1">
    <location>
        <begin position="169"/>
        <end position="188"/>
    </location>
</feature>
<feature type="transmembrane region" description="Helical" evidence="1">
    <location>
        <begin position="113"/>
        <end position="130"/>
    </location>
</feature>
<dbReference type="GO" id="GO:0016747">
    <property type="term" value="F:acyltransferase activity, transferring groups other than amino-acyl groups"/>
    <property type="evidence" value="ECO:0007669"/>
    <property type="project" value="InterPro"/>
</dbReference>
<feature type="domain" description="Acyltransferase 3" evidence="2">
    <location>
        <begin position="8"/>
        <end position="343"/>
    </location>
</feature>
<dbReference type="InterPro" id="IPR002656">
    <property type="entry name" value="Acyl_transf_3_dom"/>
</dbReference>
<reference evidence="3 4" key="1">
    <citation type="submission" date="2019-02" db="EMBL/GenBank/DDBJ databases">
        <title>Complete genome sequence of Pseudomonas sp. SNU WT1 isolated from rainbow trout.</title>
        <authorList>
            <person name="Oh W.T."/>
            <person name="Park S.C."/>
        </authorList>
    </citation>
    <scope>NUCLEOTIDE SEQUENCE [LARGE SCALE GENOMIC DNA]</scope>
    <source>
        <strain evidence="3 4">SNU WT1</strain>
    </source>
</reference>
<dbReference type="PANTHER" id="PTHR23028:SF53">
    <property type="entry name" value="ACYL_TRANSF_3 DOMAIN-CONTAINING PROTEIN"/>
    <property type="match status" value="1"/>
</dbReference>
<keyword evidence="1" id="KW-0472">Membrane</keyword>
<name>A0A411MLH0_9PSED</name>
<dbReference type="EMBL" id="CP035952">
    <property type="protein sequence ID" value="QBF27618.1"/>
    <property type="molecule type" value="Genomic_DNA"/>
</dbReference>
<evidence type="ECO:0000313" key="3">
    <source>
        <dbReference type="EMBL" id="QBF27618.1"/>
    </source>
</evidence>
<keyword evidence="1" id="KW-0812">Transmembrane</keyword>
<feature type="transmembrane region" description="Helical" evidence="1">
    <location>
        <begin position="257"/>
        <end position="275"/>
    </location>
</feature>
<feature type="transmembrane region" description="Helical" evidence="1">
    <location>
        <begin position="142"/>
        <end position="162"/>
    </location>
</feature>
<organism evidence="3 4">
    <name type="scientific">Pseudomonas tructae</name>
    <dbReference type="NCBI Taxonomy" id="2518644"/>
    <lineage>
        <taxon>Bacteria</taxon>
        <taxon>Pseudomonadati</taxon>
        <taxon>Pseudomonadota</taxon>
        <taxon>Gammaproteobacteria</taxon>
        <taxon>Pseudomonadales</taxon>
        <taxon>Pseudomonadaceae</taxon>
        <taxon>Pseudomonas</taxon>
    </lineage>
</organism>
<dbReference type="AlphaFoldDB" id="A0A411MLH0"/>
<evidence type="ECO:0000259" key="2">
    <source>
        <dbReference type="Pfam" id="PF01757"/>
    </source>
</evidence>
<dbReference type="Pfam" id="PF01757">
    <property type="entry name" value="Acyl_transf_3"/>
    <property type="match status" value="1"/>
</dbReference>
<keyword evidence="3" id="KW-0808">Transferase</keyword>
<dbReference type="OrthoDB" id="9767863at2"/>
<dbReference type="RefSeq" id="WP_130265467.1">
    <property type="nucleotide sequence ID" value="NZ_CP035952.1"/>
</dbReference>
<feature type="transmembrane region" description="Helical" evidence="1">
    <location>
        <begin position="227"/>
        <end position="251"/>
    </location>
</feature>
<sequence>MGQHREILSLTGLRFVAALYVFVFHIQIRWPVTQIPFLKNIIEQGAVGMSVFFMLSGYLLMFNYSALSGGVKQYFINRFARIYPIYFVAGLITLPWLGLSFDGAWSEIGLNTLKAAFIFFANIFIIQAWFPQLFGYWNNSGSWSISVEVFCYALLPALVPYLNRLSKRGVLWLLVGLYIASLMAGLSVKLFEGYGLPVFYAMPIFRLPEFVMGACLYLIVKKWRAPATIWVVQLAAMLVMFIYLGVVGGWMPIYTGHHWIVMPVVALTIYTLAVGRGPITWILSRSLFVWFGKVSYCFYSFQALILFFLVSFHDRLINAFPALANGKILTLTAFICLTLLSALGYYLIEEPARRKIKKHMSTESKLSGGLALN</sequence>
<feature type="transmembrane region" description="Helical" evidence="1">
    <location>
        <begin position="287"/>
        <end position="308"/>
    </location>
</feature>
<dbReference type="GO" id="GO:0016020">
    <property type="term" value="C:membrane"/>
    <property type="evidence" value="ECO:0007669"/>
    <property type="project" value="TreeGrafter"/>
</dbReference>
<accession>A0A411MLH0</accession>
<dbReference type="InterPro" id="IPR050879">
    <property type="entry name" value="Acyltransferase_3"/>
</dbReference>
<evidence type="ECO:0000313" key="4">
    <source>
        <dbReference type="Proteomes" id="UP000291130"/>
    </source>
</evidence>